<dbReference type="PANTHER" id="PTHR42789:SF1">
    <property type="entry name" value="D-ISOMER SPECIFIC 2-HYDROXYACID DEHYDROGENASE FAMILY PROTEIN (AFU_ORTHOLOGUE AFUA_6G10090)"/>
    <property type="match status" value="1"/>
</dbReference>
<dbReference type="InParanoid" id="E6W739"/>
<dbReference type="Pfam" id="PF02826">
    <property type="entry name" value="2-Hacid_dh_C"/>
    <property type="match status" value="1"/>
</dbReference>
<dbReference type="KEGG" id="din:Selin_0361"/>
<dbReference type="InterPro" id="IPR002912">
    <property type="entry name" value="ACT_dom"/>
</dbReference>
<dbReference type="GO" id="GO:0006564">
    <property type="term" value="P:L-serine biosynthetic process"/>
    <property type="evidence" value="ECO:0007669"/>
    <property type="project" value="UniProtKB-UniRule"/>
</dbReference>
<dbReference type="EC" id="1.1.1.95" evidence="11"/>
<evidence type="ECO:0000256" key="9">
    <source>
        <dbReference type="ARBA" id="ARBA00048126"/>
    </source>
</evidence>
<comment type="function">
    <text evidence="1">Catalyzes the reversible oxidation of 3-phospho-D-glycerate to 3-phosphonooxypyruvate, the first step of the phosphorylated L-serine biosynthesis pathway. Also catalyzes the reversible oxidation of 2-hydroxyglutarate to 2-oxoglutarate.</text>
</comment>
<name>E6W739_DESIS</name>
<dbReference type="InterPro" id="IPR029009">
    <property type="entry name" value="ASB_dom_sf"/>
</dbReference>
<comment type="similarity">
    <text evidence="3 11">Belongs to the D-isomer specific 2-hydroxyacid dehydrogenase family.</text>
</comment>
<dbReference type="Gene3D" id="3.40.50.720">
    <property type="entry name" value="NAD(P)-binding Rossmann-like Domain"/>
    <property type="match status" value="2"/>
</dbReference>
<feature type="domain" description="D-isomer specific 2-hydroxyacid dehydrogenase catalytic" evidence="12">
    <location>
        <begin position="7"/>
        <end position="318"/>
    </location>
</feature>
<dbReference type="eggNOG" id="COG0111">
    <property type="taxonomic scope" value="Bacteria"/>
</dbReference>
<dbReference type="InterPro" id="IPR006139">
    <property type="entry name" value="D-isomer_2_OHA_DH_cat_dom"/>
</dbReference>
<dbReference type="GO" id="GO:0051287">
    <property type="term" value="F:NAD binding"/>
    <property type="evidence" value="ECO:0007669"/>
    <property type="project" value="UniProtKB-UniRule"/>
</dbReference>
<dbReference type="InterPro" id="IPR006140">
    <property type="entry name" value="D-isomer_DH_NAD-bd"/>
</dbReference>
<feature type="domain" description="ACT" evidence="13">
    <location>
        <begin position="472"/>
        <end position="533"/>
    </location>
</feature>
<dbReference type="PROSITE" id="PS00065">
    <property type="entry name" value="D_2_HYDROXYACID_DH_1"/>
    <property type="match status" value="1"/>
</dbReference>
<evidence type="ECO:0000259" key="12">
    <source>
        <dbReference type="Pfam" id="PF00389"/>
    </source>
</evidence>
<evidence type="ECO:0000259" key="15">
    <source>
        <dbReference type="Pfam" id="PF19304"/>
    </source>
</evidence>
<sequence length="544" mass="59680">MEQQFNVLVSDDISEKGIELLEQEPGIHVDVKTKLTREELYAIIANYDGLVTRSMTTVDQELLDHTSGRLRVVGRAGVGLDNVDVEAASKKGIVVLNTPTGNTLAATEHTMAMLLAACRMIPKAHNTLVGGKWDRKSFMGFELYKRKLGVIGLGRIGSQVARRARGFEMDVYAYDPYILKDKAEALGVKLLGSLDELLRTVDVITLHTPRTPETLGMIGKRELELLPDGAIVVNVARGGLINEKDLHDALKSGKLRAAAVDVFDKEPATDNILLGLDNVIVTPHLGANTDASQINVAVMVAQQVINVLKDRDYEGAVNIPSVLTKLADDFRVYFELAEKMGKVLGSMIGEAIEECSIVYRGSLFDREFGPRSFDVPLNLMPFSVAALKGILEPKMQEGVSYISAPYIMRERGVAIEEKKISQSRDYLSSVEIIVKTENSTRSIVGTVFENAMARVIRLDEYDVDFNPEAPMLIFKNQDRNGLIGEVATLLGEAGINISHFALNRHPRGETALGVVNTGVAVSAELLTRLNRVPGIMNAWVIRSR</sequence>
<accession>E6W739</accession>
<dbReference type="InterPro" id="IPR050857">
    <property type="entry name" value="D-2-hydroxyacid_DH"/>
</dbReference>
<dbReference type="FunFam" id="3.40.50.720:FF:000021">
    <property type="entry name" value="D-3-phosphoglycerate dehydrogenase"/>
    <property type="match status" value="1"/>
</dbReference>
<evidence type="ECO:0000256" key="2">
    <source>
        <dbReference type="ARBA" id="ARBA00005216"/>
    </source>
</evidence>
<dbReference type="InterPro" id="IPR029752">
    <property type="entry name" value="D-isomer_DH_CS1"/>
</dbReference>
<proteinExistence type="inferred from homology"/>
<dbReference type="InterPro" id="IPR029753">
    <property type="entry name" value="D-isomer_DH_CS"/>
</dbReference>
<dbReference type="EMBL" id="CP002432">
    <property type="protein sequence ID" value="ADU65117.1"/>
    <property type="molecule type" value="Genomic_DNA"/>
</dbReference>
<evidence type="ECO:0000256" key="7">
    <source>
        <dbReference type="ARBA" id="ARBA00023027"/>
    </source>
</evidence>
<dbReference type="HOGENOM" id="CLU_019796_8_1_0"/>
<dbReference type="PANTHER" id="PTHR42789">
    <property type="entry name" value="D-ISOMER SPECIFIC 2-HYDROXYACID DEHYDROGENASE FAMILY PROTEIN (AFU_ORTHOLOGUE AFUA_6G10090)"/>
    <property type="match status" value="1"/>
</dbReference>
<dbReference type="NCBIfam" id="TIGR01327">
    <property type="entry name" value="PGDH"/>
    <property type="match status" value="1"/>
</dbReference>
<dbReference type="RefSeq" id="WP_013505006.1">
    <property type="nucleotide sequence ID" value="NC_014836.1"/>
</dbReference>
<organism evidence="16 17">
    <name type="scientific">Desulfurispirillum indicum (strain ATCC BAA-1389 / DSM 22839 / S5)</name>
    <dbReference type="NCBI Taxonomy" id="653733"/>
    <lineage>
        <taxon>Bacteria</taxon>
        <taxon>Pseudomonadati</taxon>
        <taxon>Chrysiogenota</taxon>
        <taxon>Chrysiogenia</taxon>
        <taxon>Chrysiogenales</taxon>
        <taxon>Chrysiogenaceae</taxon>
        <taxon>Desulfurispirillum</taxon>
    </lineage>
</organism>
<dbReference type="UniPathway" id="UPA00135">
    <property type="reaction ID" value="UER00196"/>
</dbReference>
<keyword evidence="8 11" id="KW-0718">Serine biosynthesis</keyword>
<comment type="pathway">
    <text evidence="2 11">Amino-acid biosynthesis; L-serine biosynthesis; L-serine from 3-phospho-D-glycerate: step 1/3.</text>
</comment>
<evidence type="ECO:0000259" key="13">
    <source>
        <dbReference type="Pfam" id="PF01842"/>
    </source>
</evidence>
<dbReference type="Gene3D" id="3.30.1330.90">
    <property type="entry name" value="D-3-phosphoglycerate dehydrogenase, domain 3"/>
    <property type="match status" value="1"/>
</dbReference>
<evidence type="ECO:0000256" key="11">
    <source>
        <dbReference type="RuleBase" id="RU363003"/>
    </source>
</evidence>
<evidence type="ECO:0000256" key="3">
    <source>
        <dbReference type="ARBA" id="ARBA00005854"/>
    </source>
</evidence>
<dbReference type="AlphaFoldDB" id="E6W739"/>
<dbReference type="CDD" id="cd12173">
    <property type="entry name" value="PGDH_4"/>
    <property type="match status" value="1"/>
</dbReference>
<dbReference type="InterPro" id="IPR006236">
    <property type="entry name" value="PGDH"/>
</dbReference>
<evidence type="ECO:0000256" key="1">
    <source>
        <dbReference type="ARBA" id="ARBA00003800"/>
    </source>
</evidence>
<evidence type="ECO:0000256" key="8">
    <source>
        <dbReference type="ARBA" id="ARBA00023299"/>
    </source>
</evidence>
<evidence type="ECO:0000256" key="6">
    <source>
        <dbReference type="ARBA" id="ARBA00023002"/>
    </source>
</evidence>
<dbReference type="InterPro" id="IPR036291">
    <property type="entry name" value="NAD(P)-bd_dom_sf"/>
</dbReference>
<dbReference type="SUPFAM" id="SSF51735">
    <property type="entry name" value="NAD(P)-binding Rossmann-fold domains"/>
    <property type="match status" value="1"/>
</dbReference>
<evidence type="ECO:0000259" key="14">
    <source>
        <dbReference type="Pfam" id="PF02826"/>
    </source>
</evidence>
<evidence type="ECO:0000256" key="5">
    <source>
        <dbReference type="ARBA" id="ARBA00022605"/>
    </source>
</evidence>
<keyword evidence="7 11" id="KW-0520">NAD</keyword>
<feature type="domain" description="D-isomer specific 2-hydroxyacid dehydrogenase NAD-binding" evidence="14">
    <location>
        <begin position="111"/>
        <end position="286"/>
    </location>
</feature>
<dbReference type="Proteomes" id="UP000002572">
    <property type="component" value="Chromosome"/>
</dbReference>
<keyword evidence="6 11" id="KW-0560">Oxidoreductase</keyword>
<protein>
    <recommendedName>
        <fullName evidence="4 11">D-3-phosphoglycerate dehydrogenase</fullName>
        <ecNumber evidence="11">1.1.1.95</ecNumber>
    </recommendedName>
</protein>
<comment type="catalytic activity">
    <reaction evidence="10 11">
        <text>(2R)-3-phosphoglycerate + NAD(+) = 3-phosphooxypyruvate + NADH + H(+)</text>
        <dbReference type="Rhea" id="RHEA:12641"/>
        <dbReference type="ChEBI" id="CHEBI:15378"/>
        <dbReference type="ChEBI" id="CHEBI:18110"/>
        <dbReference type="ChEBI" id="CHEBI:57540"/>
        <dbReference type="ChEBI" id="CHEBI:57945"/>
        <dbReference type="ChEBI" id="CHEBI:58272"/>
        <dbReference type="EC" id="1.1.1.95"/>
    </reaction>
</comment>
<dbReference type="FunCoup" id="E6W739">
    <property type="interactions" value="417"/>
</dbReference>
<dbReference type="SUPFAM" id="SSF52283">
    <property type="entry name" value="Formate/glycerate dehydrogenase catalytic domain-like"/>
    <property type="match status" value="1"/>
</dbReference>
<keyword evidence="5 11" id="KW-0028">Amino-acid biosynthesis</keyword>
<evidence type="ECO:0000256" key="10">
    <source>
        <dbReference type="ARBA" id="ARBA00048731"/>
    </source>
</evidence>
<dbReference type="SUPFAM" id="SSF143548">
    <property type="entry name" value="Serine metabolism enzymes domain"/>
    <property type="match status" value="1"/>
</dbReference>
<dbReference type="Pfam" id="PF19304">
    <property type="entry name" value="PGDH_inter"/>
    <property type="match status" value="1"/>
</dbReference>
<dbReference type="STRING" id="653733.Selin_0361"/>
<dbReference type="Pfam" id="PF01842">
    <property type="entry name" value="ACT"/>
    <property type="match status" value="1"/>
</dbReference>
<reference evidence="16 17" key="1">
    <citation type="submission" date="2010-12" db="EMBL/GenBank/DDBJ databases">
        <title>Complete sequence of Desulfurispirillum indicum S5.</title>
        <authorList>
            <consortium name="US DOE Joint Genome Institute"/>
            <person name="Lucas S."/>
            <person name="Copeland A."/>
            <person name="Lapidus A."/>
            <person name="Cheng J.-F."/>
            <person name="Goodwin L."/>
            <person name="Pitluck S."/>
            <person name="Chertkov O."/>
            <person name="Held B."/>
            <person name="Detter J.C."/>
            <person name="Han C."/>
            <person name="Tapia R."/>
            <person name="Land M."/>
            <person name="Hauser L."/>
            <person name="Kyrpides N."/>
            <person name="Ivanova N."/>
            <person name="Mikhailova N."/>
            <person name="Haggblom M."/>
            <person name="Rauschenbach I."/>
            <person name="Bini E."/>
            <person name="Woyke T."/>
        </authorList>
    </citation>
    <scope>NUCLEOTIDE SEQUENCE [LARGE SCALE GENOMIC DNA]</scope>
    <source>
        <strain evidence="17">ATCC BAA-1389 / DSM 22839 / S5</strain>
    </source>
</reference>
<dbReference type="Pfam" id="PF00389">
    <property type="entry name" value="2-Hacid_dh"/>
    <property type="match status" value="1"/>
</dbReference>
<evidence type="ECO:0000313" key="17">
    <source>
        <dbReference type="Proteomes" id="UP000002572"/>
    </source>
</evidence>
<feature type="domain" description="D-3-phosphoglycerate dehydrogenase ASB" evidence="15">
    <location>
        <begin position="331"/>
        <end position="458"/>
    </location>
</feature>
<gene>
    <name evidence="16" type="ordered locus">Selin_0361</name>
</gene>
<comment type="catalytic activity">
    <reaction evidence="9">
        <text>(R)-2-hydroxyglutarate + NAD(+) = 2-oxoglutarate + NADH + H(+)</text>
        <dbReference type="Rhea" id="RHEA:49612"/>
        <dbReference type="ChEBI" id="CHEBI:15378"/>
        <dbReference type="ChEBI" id="CHEBI:15801"/>
        <dbReference type="ChEBI" id="CHEBI:16810"/>
        <dbReference type="ChEBI" id="CHEBI:57540"/>
        <dbReference type="ChEBI" id="CHEBI:57945"/>
        <dbReference type="EC" id="1.1.1.399"/>
    </reaction>
</comment>
<dbReference type="SUPFAM" id="SSF55021">
    <property type="entry name" value="ACT-like"/>
    <property type="match status" value="1"/>
</dbReference>
<dbReference type="GO" id="GO:0004617">
    <property type="term" value="F:phosphoglycerate dehydrogenase activity"/>
    <property type="evidence" value="ECO:0007669"/>
    <property type="project" value="UniProtKB-UniRule"/>
</dbReference>
<keyword evidence="17" id="KW-1185">Reference proteome</keyword>
<dbReference type="InterPro" id="IPR045626">
    <property type="entry name" value="PGDH_ASB_dom"/>
</dbReference>
<evidence type="ECO:0000256" key="4">
    <source>
        <dbReference type="ARBA" id="ARBA00021582"/>
    </source>
</evidence>
<dbReference type="InterPro" id="IPR045865">
    <property type="entry name" value="ACT-like_dom_sf"/>
</dbReference>
<evidence type="ECO:0000313" key="16">
    <source>
        <dbReference type="EMBL" id="ADU65117.1"/>
    </source>
</evidence>
<dbReference type="Gene3D" id="3.30.70.260">
    <property type="match status" value="1"/>
</dbReference>
<dbReference type="PROSITE" id="PS00671">
    <property type="entry name" value="D_2_HYDROXYACID_DH_3"/>
    <property type="match status" value="1"/>
</dbReference>